<evidence type="ECO:0000256" key="1">
    <source>
        <dbReference type="ARBA" id="ARBA00004141"/>
    </source>
</evidence>
<gene>
    <name evidence="8" type="ORF">EHS25_007311</name>
</gene>
<evidence type="ECO:0000256" key="3">
    <source>
        <dbReference type="ARBA" id="ARBA00022692"/>
    </source>
</evidence>
<keyword evidence="5 6" id="KW-0472">Membrane</keyword>
<evidence type="ECO:0000256" key="5">
    <source>
        <dbReference type="ARBA" id="ARBA00023136"/>
    </source>
</evidence>
<feature type="transmembrane region" description="Helical" evidence="6">
    <location>
        <begin position="99"/>
        <end position="121"/>
    </location>
</feature>
<evidence type="ECO:0000256" key="2">
    <source>
        <dbReference type="ARBA" id="ARBA00010992"/>
    </source>
</evidence>
<evidence type="ECO:0000256" key="4">
    <source>
        <dbReference type="ARBA" id="ARBA00022989"/>
    </source>
</evidence>
<feature type="transmembrane region" description="Helical" evidence="6">
    <location>
        <begin position="172"/>
        <end position="190"/>
    </location>
</feature>
<evidence type="ECO:0000313" key="8">
    <source>
        <dbReference type="EMBL" id="RSH80109.1"/>
    </source>
</evidence>
<reference evidence="8 9" key="1">
    <citation type="submission" date="2018-11" db="EMBL/GenBank/DDBJ databases">
        <title>Genome sequence of Saitozyma podzolica DSM 27192.</title>
        <authorList>
            <person name="Aliyu H."/>
            <person name="Gorte O."/>
            <person name="Ochsenreither K."/>
        </authorList>
    </citation>
    <scope>NUCLEOTIDE SEQUENCE [LARGE SCALE GENOMIC DNA]</scope>
    <source>
        <strain evidence="8 9">DSM 27192</strain>
    </source>
</reference>
<proteinExistence type="inferred from homology"/>
<feature type="domain" description="Major facilitator superfamily (MFS) profile" evidence="7">
    <location>
        <begin position="1"/>
        <end position="194"/>
    </location>
</feature>
<dbReference type="SUPFAM" id="SSF103473">
    <property type="entry name" value="MFS general substrate transporter"/>
    <property type="match status" value="1"/>
</dbReference>
<dbReference type="InterPro" id="IPR005828">
    <property type="entry name" value="MFS_sugar_transport-like"/>
</dbReference>
<dbReference type="InterPro" id="IPR005829">
    <property type="entry name" value="Sugar_transporter_CS"/>
</dbReference>
<organism evidence="8 9">
    <name type="scientific">Saitozyma podzolica</name>
    <dbReference type="NCBI Taxonomy" id="1890683"/>
    <lineage>
        <taxon>Eukaryota</taxon>
        <taxon>Fungi</taxon>
        <taxon>Dikarya</taxon>
        <taxon>Basidiomycota</taxon>
        <taxon>Agaricomycotina</taxon>
        <taxon>Tremellomycetes</taxon>
        <taxon>Tremellales</taxon>
        <taxon>Trimorphomycetaceae</taxon>
        <taxon>Saitozyma</taxon>
    </lineage>
</organism>
<dbReference type="InterPro" id="IPR050360">
    <property type="entry name" value="MFS_Sugar_Transporters"/>
</dbReference>
<feature type="transmembrane region" description="Helical" evidence="6">
    <location>
        <begin position="66"/>
        <end position="87"/>
    </location>
</feature>
<dbReference type="PROSITE" id="PS50850">
    <property type="entry name" value="MFS"/>
    <property type="match status" value="1"/>
</dbReference>
<dbReference type="PANTHER" id="PTHR48022:SF2">
    <property type="entry name" value="PLASTIDIC GLUCOSE TRANSPORTER 4"/>
    <property type="match status" value="1"/>
</dbReference>
<dbReference type="GO" id="GO:0016020">
    <property type="term" value="C:membrane"/>
    <property type="evidence" value="ECO:0007669"/>
    <property type="project" value="UniProtKB-SubCell"/>
</dbReference>
<dbReference type="EMBL" id="RSCD01000037">
    <property type="protein sequence ID" value="RSH80109.1"/>
    <property type="molecule type" value="Genomic_DNA"/>
</dbReference>
<protein>
    <recommendedName>
        <fullName evidence="7">Major facilitator superfamily (MFS) profile domain-containing protein</fullName>
    </recommendedName>
</protein>
<evidence type="ECO:0000259" key="7">
    <source>
        <dbReference type="PROSITE" id="PS50850"/>
    </source>
</evidence>
<dbReference type="Gene3D" id="1.20.1250.20">
    <property type="entry name" value="MFS general substrate transporter like domains"/>
    <property type="match status" value="1"/>
</dbReference>
<comment type="similarity">
    <text evidence="2">Belongs to the major facilitator superfamily. Sugar transporter (TC 2.A.1.1) family.</text>
</comment>
<evidence type="ECO:0000313" key="9">
    <source>
        <dbReference type="Proteomes" id="UP000279259"/>
    </source>
</evidence>
<dbReference type="AlphaFoldDB" id="A0A427XMG0"/>
<keyword evidence="4 6" id="KW-1133">Transmembrane helix</keyword>
<dbReference type="PROSITE" id="PS00216">
    <property type="entry name" value="SUGAR_TRANSPORT_1"/>
    <property type="match status" value="1"/>
</dbReference>
<dbReference type="PANTHER" id="PTHR48022">
    <property type="entry name" value="PLASTIDIC GLUCOSE TRANSPORTER 4"/>
    <property type="match status" value="1"/>
</dbReference>
<dbReference type="Proteomes" id="UP000279259">
    <property type="component" value="Unassembled WGS sequence"/>
</dbReference>
<comment type="caution">
    <text evidence="8">The sequence shown here is derived from an EMBL/GenBank/DDBJ whole genome shotgun (WGS) entry which is preliminary data.</text>
</comment>
<dbReference type="InterPro" id="IPR020846">
    <property type="entry name" value="MFS_dom"/>
</dbReference>
<dbReference type="GO" id="GO:0005351">
    <property type="term" value="F:carbohydrate:proton symporter activity"/>
    <property type="evidence" value="ECO:0007669"/>
    <property type="project" value="TreeGrafter"/>
</dbReference>
<evidence type="ECO:0000256" key="6">
    <source>
        <dbReference type="SAM" id="Phobius"/>
    </source>
</evidence>
<keyword evidence="9" id="KW-1185">Reference proteome</keyword>
<dbReference type="InterPro" id="IPR036259">
    <property type="entry name" value="MFS_trans_sf"/>
</dbReference>
<feature type="transmembrane region" description="Helical" evidence="6">
    <location>
        <begin position="38"/>
        <end position="59"/>
    </location>
</feature>
<name>A0A427XMG0_9TREE</name>
<accession>A0A427XMG0</accession>
<comment type="subcellular location">
    <subcellularLocation>
        <location evidence="1">Membrane</location>
        <topology evidence="1">Multi-pass membrane protein</topology>
    </subcellularLocation>
</comment>
<dbReference type="Pfam" id="PF00083">
    <property type="entry name" value="Sugar_tr"/>
    <property type="match status" value="1"/>
</dbReference>
<sequence>MGALSSSTTRPVRESLRARTILTGLSDFFQQVGIPQPFQASVTVYCILIGATMVSFYTVERFGRRTLILAGAIGCFIFNLVIASFGFAETSDAVNSAMLAMICLWVFTYAACFAGSCWTVAGEIATLDFVRRLSRLSLAPMPLAESSSTPLYVPLMLSDSGTNATGWGVKTLYMFAILTAIGVVLNYIFLPETKGRTFAELDEMYEQGVPARHM</sequence>
<keyword evidence="3 6" id="KW-0812">Transmembrane</keyword>
<dbReference type="OrthoDB" id="6612291at2759"/>